<proteinExistence type="predicted"/>
<dbReference type="AlphaFoldDB" id="A0A368K4H3"/>
<dbReference type="OrthoDB" id="9801609at2"/>
<feature type="compositionally biased region" description="Polar residues" evidence="1">
    <location>
        <begin position="370"/>
        <end position="384"/>
    </location>
</feature>
<evidence type="ECO:0000313" key="4">
    <source>
        <dbReference type="Proteomes" id="UP000253420"/>
    </source>
</evidence>
<reference evidence="3 4" key="1">
    <citation type="submission" date="2018-07" db="EMBL/GenBank/DDBJ databases">
        <title>The draft genome of Phyllobacterium salinisoli.</title>
        <authorList>
            <person name="Liu L."/>
            <person name="Li L."/>
            <person name="Zhang X."/>
            <person name="Liang L."/>
        </authorList>
    </citation>
    <scope>NUCLEOTIDE SEQUENCE [LARGE SCALE GENOMIC DNA]</scope>
    <source>
        <strain evidence="3 4">LLAN61</strain>
    </source>
</reference>
<dbReference type="NCBIfam" id="TIGR01444">
    <property type="entry name" value="fkbM_fam"/>
    <property type="match status" value="1"/>
</dbReference>
<dbReference type="InterPro" id="IPR006342">
    <property type="entry name" value="FkbM_mtfrase"/>
</dbReference>
<dbReference type="Gene3D" id="3.40.50.150">
    <property type="entry name" value="Vaccinia Virus protein VP39"/>
    <property type="match status" value="1"/>
</dbReference>
<keyword evidence="3" id="KW-0808">Transferase</keyword>
<sequence>MFISYAQNFEDVILWRALQHVENGFYIDIGAQDPVVDSVSRGFYEKGWRGVHVEPTAAYADKLRENRPDEDVLQIAIGKGGNSIRFFEIPETGLSTGDLELAETHREKGLEVVETEVPLQPLATIFDRIGDREIHWLKVDVEGMEKSVIESWLPSKVRPWVVVVESTVPNTQVPSHDTWERILIKLGYKFVYFDGLSRFYVSKKHPELEKTFGQGPNFFDRFVLSHTSPLVETSELNAYIEKQRRESERFTFYIKRLELMNEELHRDFKIISSRSEENGRKSDELFYEISRIYSSRSWRLTRPLREVHRFVQKFKRIADKTVILEYALLSVNRRPQLKKYLRRLARFFPSLEQRLLAFVSSRQSSDFLASQTRVSRSGSDSTAGDNLGPKAMKIYRDITEELKRVDRGK</sequence>
<name>A0A368K4H3_9HYPH</name>
<accession>A0A368K4H3</accession>
<evidence type="ECO:0000256" key="1">
    <source>
        <dbReference type="SAM" id="MobiDB-lite"/>
    </source>
</evidence>
<dbReference type="Proteomes" id="UP000253420">
    <property type="component" value="Unassembled WGS sequence"/>
</dbReference>
<dbReference type="EMBL" id="QOZG01000005">
    <property type="protein sequence ID" value="RCS23545.1"/>
    <property type="molecule type" value="Genomic_DNA"/>
</dbReference>
<keyword evidence="4" id="KW-1185">Reference proteome</keyword>
<evidence type="ECO:0000259" key="2">
    <source>
        <dbReference type="Pfam" id="PF05050"/>
    </source>
</evidence>
<organism evidence="3 4">
    <name type="scientific">Phyllobacterium salinisoli</name>
    <dbReference type="NCBI Taxonomy" id="1899321"/>
    <lineage>
        <taxon>Bacteria</taxon>
        <taxon>Pseudomonadati</taxon>
        <taxon>Pseudomonadota</taxon>
        <taxon>Alphaproteobacteria</taxon>
        <taxon>Hyphomicrobiales</taxon>
        <taxon>Phyllobacteriaceae</taxon>
        <taxon>Phyllobacterium</taxon>
    </lineage>
</organism>
<comment type="caution">
    <text evidence="3">The sequence shown here is derived from an EMBL/GenBank/DDBJ whole genome shotgun (WGS) entry which is preliminary data.</text>
</comment>
<dbReference type="GO" id="GO:0032259">
    <property type="term" value="P:methylation"/>
    <property type="evidence" value="ECO:0007669"/>
    <property type="project" value="UniProtKB-KW"/>
</dbReference>
<dbReference type="Pfam" id="PF05050">
    <property type="entry name" value="Methyltransf_21"/>
    <property type="match status" value="1"/>
</dbReference>
<gene>
    <name evidence="3" type="ORF">DUT91_13635</name>
</gene>
<feature type="domain" description="Methyltransferase FkbM" evidence="2">
    <location>
        <begin position="28"/>
        <end position="190"/>
    </location>
</feature>
<dbReference type="InterPro" id="IPR029063">
    <property type="entry name" value="SAM-dependent_MTases_sf"/>
</dbReference>
<dbReference type="SUPFAM" id="SSF53335">
    <property type="entry name" value="S-adenosyl-L-methionine-dependent methyltransferases"/>
    <property type="match status" value="1"/>
</dbReference>
<dbReference type="GO" id="GO:0008168">
    <property type="term" value="F:methyltransferase activity"/>
    <property type="evidence" value="ECO:0007669"/>
    <property type="project" value="UniProtKB-KW"/>
</dbReference>
<evidence type="ECO:0000313" key="3">
    <source>
        <dbReference type="EMBL" id="RCS23545.1"/>
    </source>
</evidence>
<keyword evidence="3" id="KW-0489">Methyltransferase</keyword>
<protein>
    <submittedName>
        <fullName evidence="3">FkbM family methyltransferase</fullName>
    </submittedName>
</protein>
<feature type="region of interest" description="Disordered" evidence="1">
    <location>
        <begin position="370"/>
        <end position="389"/>
    </location>
</feature>